<evidence type="ECO:0000256" key="1">
    <source>
        <dbReference type="SAM" id="MobiDB-lite"/>
    </source>
</evidence>
<dbReference type="Proteomes" id="UP000307440">
    <property type="component" value="Unassembled WGS sequence"/>
</dbReference>
<dbReference type="EMBL" id="ML210175">
    <property type="protein sequence ID" value="TFK26431.1"/>
    <property type="molecule type" value="Genomic_DNA"/>
</dbReference>
<evidence type="ECO:0000313" key="4">
    <source>
        <dbReference type="Proteomes" id="UP000307440"/>
    </source>
</evidence>
<keyword evidence="4" id="KW-1185">Reference proteome</keyword>
<feature type="region of interest" description="Disordered" evidence="1">
    <location>
        <begin position="325"/>
        <end position="344"/>
    </location>
</feature>
<evidence type="ECO:0000313" key="3">
    <source>
        <dbReference type="EMBL" id="TFK26431.1"/>
    </source>
</evidence>
<feature type="compositionally biased region" description="Polar residues" evidence="1">
    <location>
        <begin position="223"/>
        <end position="242"/>
    </location>
</feature>
<dbReference type="STRING" id="230819.A0A5C3LDE0"/>
<dbReference type="OrthoDB" id="2994818at2759"/>
<gene>
    <name evidence="3" type="ORF">FA15DRAFT_702886</name>
</gene>
<evidence type="ECO:0000259" key="2">
    <source>
        <dbReference type="Pfam" id="PF01936"/>
    </source>
</evidence>
<accession>A0A5C3LDE0</accession>
<feature type="region of interest" description="Disordered" evidence="1">
    <location>
        <begin position="186"/>
        <end position="265"/>
    </location>
</feature>
<feature type="domain" description="NYN" evidence="2">
    <location>
        <begin position="7"/>
        <end position="140"/>
    </location>
</feature>
<dbReference type="InterPro" id="IPR021139">
    <property type="entry name" value="NYN"/>
</dbReference>
<dbReference type="AlphaFoldDB" id="A0A5C3LDE0"/>
<dbReference type="Gene3D" id="3.40.50.1010">
    <property type="entry name" value="5'-nuclease"/>
    <property type="match status" value="1"/>
</dbReference>
<dbReference type="Pfam" id="PF01936">
    <property type="entry name" value="NYN"/>
    <property type="match status" value="1"/>
</dbReference>
<name>A0A5C3LDE0_COPMA</name>
<feature type="compositionally biased region" description="Basic and acidic residues" evidence="1">
    <location>
        <begin position="192"/>
        <end position="201"/>
    </location>
</feature>
<protein>
    <recommendedName>
        <fullName evidence="2">NYN domain-containing protein</fullName>
    </recommendedName>
</protein>
<proteinExistence type="predicted"/>
<dbReference type="GO" id="GO:0004540">
    <property type="term" value="F:RNA nuclease activity"/>
    <property type="evidence" value="ECO:0007669"/>
    <property type="project" value="InterPro"/>
</dbReference>
<organism evidence="3 4">
    <name type="scientific">Coprinopsis marcescibilis</name>
    <name type="common">Agaric fungus</name>
    <name type="synonym">Psathyrella marcescibilis</name>
    <dbReference type="NCBI Taxonomy" id="230819"/>
    <lineage>
        <taxon>Eukaryota</taxon>
        <taxon>Fungi</taxon>
        <taxon>Dikarya</taxon>
        <taxon>Basidiomycota</taxon>
        <taxon>Agaricomycotina</taxon>
        <taxon>Agaricomycetes</taxon>
        <taxon>Agaricomycetidae</taxon>
        <taxon>Agaricales</taxon>
        <taxon>Agaricineae</taxon>
        <taxon>Psathyrellaceae</taxon>
        <taxon>Coprinopsis</taxon>
    </lineage>
</organism>
<reference evidence="3 4" key="1">
    <citation type="journal article" date="2019" name="Nat. Ecol. Evol.">
        <title>Megaphylogeny resolves global patterns of mushroom evolution.</title>
        <authorList>
            <person name="Varga T."/>
            <person name="Krizsan K."/>
            <person name="Foldi C."/>
            <person name="Dima B."/>
            <person name="Sanchez-Garcia M."/>
            <person name="Sanchez-Ramirez S."/>
            <person name="Szollosi G.J."/>
            <person name="Szarkandi J.G."/>
            <person name="Papp V."/>
            <person name="Albert L."/>
            <person name="Andreopoulos W."/>
            <person name="Angelini C."/>
            <person name="Antonin V."/>
            <person name="Barry K.W."/>
            <person name="Bougher N.L."/>
            <person name="Buchanan P."/>
            <person name="Buyck B."/>
            <person name="Bense V."/>
            <person name="Catcheside P."/>
            <person name="Chovatia M."/>
            <person name="Cooper J."/>
            <person name="Damon W."/>
            <person name="Desjardin D."/>
            <person name="Finy P."/>
            <person name="Geml J."/>
            <person name="Haridas S."/>
            <person name="Hughes K."/>
            <person name="Justo A."/>
            <person name="Karasinski D."/>
            <person name="Kautmanova I."/>
            <person name="Kiss B."/>
            <person name="Kocsube S."/>
            <person name="Kotiranta H."/>
            <person name="LaButti K.M."/>
            <person name="Lechner B.E."/>
            <person name="Liimatainen K."/>
            <person name="Lipzen A."/>
            <person name="Lukacs Z."/>
            <person name="Mihaltcheva S."/>
            <person name="Morgado L.N."/>
            <person name="Niskanen T."/>
            <person name="Noordeloos M.E."/>
            <person name="Ohm R.A."/>
            <person name="Ortiz-Santana B."/>
            <person name="Ovrebo C."/>
            <person name="Racz N."/>
            <person name="Riley R."/>
            <person name="Savchenko A."/>
            <person name="Shiryaev A."/>
            <person name="Soop K."/>
            <person name="Spirin V."/>
            <person name="Szebenyi C."/>
            <person name="Tomsovsky M."/>
            <person name="Tulloss R.E."/>
            <person name="Uehling J."/>
            <person name="Grigoriev I.V."/>
            <person name="Vagvolgyi C."/>
            <person name="Papp T."/>
            <person name="Martin F.M."/>
            <person name="Miettinen O."/>
            <person name="Hibbett D.S."/>
            <person name="Nagy L.G."/>
        </authorList>
    </citation>
    <scope>NUCLEOTIDE SEQUENCE [LARGE SCALE GENOMIC DNA]</scope>
    <source>
        <strain evidence="3 4">CBS 121175</strain>
    </source>
</reference>
<sequence>MSEHKHVSVYWDMSALPREEVTGFEFARSIRTLVAQLGVVRTFNFYIDSQSPLMITANQRSELQCSGVAIVDTVSNGRTNACSKMMISDCLVEIIDGVAADTFLFITGDSDTLYTISLLRARGYKTVVLCPGGADRNLTATATWTDLNHALFRRATSKDEPTGKHPYMASSPVQLSFSGASTPVGVPFTTADVDRTGRLESEIGPSSKEPPGPGEEAADNPVTPDQSQHLLVDKSNPSSPYKANSLPIANAPSPPPFAANHDGNFSAPSPIKVPMVLHADPTAKVVTPVNPTARLPSSAWSSLLSDAQTPPKPVESPPKIKVSEVISPEPSSTSKAKPSQCVPSAGTKEVVSYESFMKSYEFPKPAGDQPVSTRTQKQSADTDLVDWSLRSGWQAPKANAPLSVAAPTFRPKPKSDLMKQLKFRVLVECLRSTPTNNIARGALDGALRKVDPKFYENSGLNAIEQPIVHLIDTAYEAGIITASSGSQVTLSSNFR</sequence>